<dbReference type="EMBL" id="JBGBPQ010000015">
    <property type="protein sequence ID" value="KAL1510199.1"/>
    <property type="molecule type" value="Genomic_DNA"/>
</dbReference>
<feature type="region of interest" description="Disordered" evidence="1">
    <location>
        <begin position="260"/>
        <end position="334"/>
    </location>
</feature>
<dbReference type="AlphaFoldDB" id="A0AB34IYQ5"/>
<feature type="compositionally biased region" description="Basic and acidic residues" evidence="1">
    <location>
        <begin position="35"/>
        <end position="65"/>
    </location>
</feature>
<feature type="compositionally biased region" description="Pro residues" evidence="1">
    <location>
        <begin position="148"/>
        <end position="162"/>
    </location>
</feature>
<feature type="compositionally biased region" description="Low complexity" evidence="1">
    <location>
        <begin position="276"/>
        <end position="303"/>
    </location>
</feature>
<protein>
    <submittedName>
        <fullName evidence="2">Uncharacterized protein</fullName>
    </submittedName>
</protein>
<feature type="compositionally biased region" description="Low complexity" evidence="1">
    <location>
        <begin position="8"/>
        <end position="19"/>
    </location>
</feature>
<feature type="compositionally biased region" description="Low complexity" evidence="1">
    <location>
        <begin position="99"/>
        <end position="115"/>
    </location>
</feature>
<feature type="compositionally biased region" description="Polar residues" evidence="1">
    <location>
        <begin position="171"/>
        <end position="183"/>
    </location>
</feature>
<dbReference type="Proteomes" id="UP001515480">
    <property type="component" value="Unassembled WGS sequence"/>
</dbReference>
<reference evidence="2 3" key="1">
    <citation type="journal article" date="2024" name="Science">
        <title>Giant polyketide synthase enzymes in the biosynthesis of giant marine polyether toxins.</title>
        <authorList>
            <person name="Fallon T.R."/>
            <person name="Shende V.V."/>
            <person name="Wierzbicki I.H."/>
            <person name="Pendleton A.L."/>
            <person name="Watervoot N.F."/>
            <person name="Auber R.P."/>
            <person name="Gonzalez D.J."/>
            <person name="Wisecaver J.H."/>
            <person name="Moore B.S."/>
        </authorList>
    </citation>
    <scope>NUCLEOTIDE SEQUENCE [LARGE SCALE GENOMIC DNA]</scope>
    <source>
        <strain evidence="2 3">12B1</strain>
    </source>
</reference>
<name>A0AB34IYQ5_PRYPA</name>
<feature type="compositionally biased region" description="Low complexity" evidence="1">
    <location>
        <begin position="184"/>
        <end position="199"/>
    </location>
</feature>
<organism evidence="2 3">
    <name type="scientific">Prymnesium parvum</name>
    <name type="common">Toxic golden alga</name>
    <dbReference type="NCBI Taxonomy" id="97485"/>
    <lineage>
        <taxon>Eukaryota</taxon>
        <taxon>Haptista</taxon>
        <taxon>Haptophyta</taxon>
        <taxon>Prymnesiophyceae</taxon>
        <taxon>Prymnesiales</taxon>
        <taxon>Prymnesiaceae</taxon>
        <taxon>Prymnesium</taxon>
    </lineage>
</organism>
<evidence type="ECO:0000313" key="3">
    <source>
        <dbReference type="Proteomes" id="UP001515480"/>
    </source>
</evidence>
<gene>
    <name evidence="2" type="ORF">AB1Y20_006529</name>
</gene>
<feature type="region of interest" description="Disordered" evidence="1">
    <location>
        <begin position="353"/>
        <end position="378"/>
    </location>
</feature>
<comment type="caution">
    <text evidence="2">The sequence shown here is derived from an EMBL/GenBank/DDBJ whole genome shotgun (WGS) entry which is preliminary data.</text>
</comment>
<proteinExistence type="predicted"/>
<feature type="region of interest" description="Disordered" evidence="1">
    <location>
        <begin position="1"/>
        <end position="232"/>
    </location>
</feature>
<keyword evidence="3" id="KW-1185">Reference proteome</keyword>
<accession>A0AB34IYQ5</accession>
<sequence>MQERLARPARLARPFAPSLNSEPREPPTLTPRLVDMARPRIDPNELAAIREKAAAARSEAAERKLHAARPPPDPRLDSAPQAAAARDEPTTPPPHKLSAQESPSCAAAPSAAFLSPRPPDEARKQSAASPRSSHTAARLSLSTGAGPTPSPPTTPSSAPPHAPIHRPASATSGGKETPSTPRKSSQSPTSAAAAPSASPETPLNVAATPSPGRAHLLAANANGPSPAKGTASLQCRGDFAAAVHRPMSARVCDIAQGEAGCGHSAKAATPNPPQGQSPSRPGSSIRRPRPASSARRLSPSSASKEWAPAASNAEAQKAEVSSSVTEVDGVVRPPPIAIAPTETVWELVHARAPPKLPGAGRTGSSELKLPELTGRERR</sequence>
<evidence type="ECO:0000256" key="1">
    <source>
        <dbReference type="SAM" id="MobiDB-lite"/>
    </source>
</evidence>
<evidence type="ECO:0000313" key="2">
    <source>
        <dbReference type="EMBL" id="KAL1510199.1"/>
    </source>
</evidence>
<feature type="compositionally biased region" description="Polar residues" evidence="1">
    <location>
        <begin position="126"/>
        <end position="135"/>
    </location>
</feature>